<keyword evidence="1" id="KW-0812">Transmembrane</keyword>
<dbReference type="eggNOG" id="ENOG5033C8W">
    <property type="taxonomic scope" value="Bacteria"/>
</dbReference>
<keyword evidence="3" id="KW-1185">Reference proteome</keyword>
<sequence>MIKQLLNTYWNVAVFQETPDNTPYSRFLLGLGILLFIVIMTVQWELSDLEFSDEISITFLVACSLALSFIVFTYGLLFARGLVSRWVQTATCLYFTHIIVHFMAFPLFILDPLLAGANLKNPLLLLVGVIYLFITIGLSVWQFVVTAHIYKYALNTTAIQSVLAAFGLIAMNILTVSFWR</sequence>
<feature type="transmembrane region" description="Helical" evidence="1">
    <location>
        <begin position="122"/>
        <end position="145"/>
    </location>
</feature>
<gene>
    <name evidence="2" type="ORF">Lsha_2063</name>
</gene>
<feature type="transmembrane region" description="Helical" evidence="1">
    <location>
        <begin position="157"/>
        <end position="179"/>
    </location>
</feature>
<dbReference type="EMBL" id="LNYW01000052">
    <property type="protein sequence ID" value="KTD59031.1"/>
    <property type="molecule type" value="Genomic_DNA"/>
</dbReference>
<dbReference type="PATRIC" id="fig|1122169.6.peg.2359"/>
<evidence type="ECO:0008006" key="4">
    <source>
        <dbReference type="Google" id="ProtNLM"/>
    </source>
</evidence>
<dbReference type="AlphaFoldDB" id="A0A0W0YQA0"/>
<proteinExistence type="predicted"/>
<reference evidence="2 3" key="1">
    <citation type="submission" date="2015-11" db="EMBL/GenBank/DDBJ databases">
        <title>Genomic analysis of 38 Legionella species identifies large and diverse effector repertoires.</title>
        <authorList>
            <person name="Burstein D."/>
            <person name="Amaro F."/>
            <person name="Zusman T."/>
            <person name="Lifshitz Z."/>
            <person name="Cohen O."/>
            <person name="Gilbert J.A."/>
            <person name="Pupko T."/>
            <person name="Shuman H.A."/>
            <person name="Segal G."/>
        </authorList>
    </citation>
    <scope>NUCLEOTIDE SEQUENCE [LARGE SCALE GENOMIC DNA]</scope>
    <source>
        <strain evidence="2 3">ATCC 49655</strain>
    </source>
</reference>
<accession>A0A0W0YQA0</accession>
<keyword evidence="1" id="KW-0472">Membrane</keyword>
<evidence type="ECO:0000313" key="2">
    <source>
        <dbReference type="EMBL" id="KTD59031.1"/>
    </source>
</evidence>
<dbReference type="STRING" id="1122169.Lsha_2063"/>
<evidence type="ECO:0000256" key="1">
    <source>
        <dbReference type="SAM" id="Phobius"/>
    </source>
</evidence>
<dbReference type="RefSeq" id="WP_018576640.1">
    <property type="nucleotide sequence ID" value="NZ_KB892389.1"/>
</dbReference>
<protein>
    <recommendedName>
        <fullName evidence="4">Yip1 domain protein</fullName>
    </recommendedName>
</protein>
<dbReference type="Proteomes" id="UP000054600">
    <property type="component" value="Unassembled WGS sequence"/>
</dbReference>
<feature type="transmembrane region" description="Helical" evidence="1">
    <location>
        <begin position="56"/>
        <end position="79"/>
    </location>
</feature>
<evidence type="ECO:0000313" key="3">
    <source>
        <dbReference type="Proteomes" id="UP000054600"/>
    </source>
</evidence>
<dbReference type="OrthoDB" id="5653628at2"/>
<name>A0A0W0YQA0_9GAMM</name>
<comment type="caution">
    <text evidence="2">The sequence shown here is derived from an EMBL/GenBank/DDBJ whole genome shotgun (WGS) entry which is preliminary data.</text>
</comment>
<keyword evidence="1" id="KW-1133">Transmembrane helix</keyword>
<feature type="transmembrane region" description="Helical" evidence="1">
    <location>
        <begin position="91"/>
        <end position="110"/>
    </location>
</feature>
<organism evidence="2 3">
    <name type="scientific">Legionella shakespearei DSM 23087</name>
    <dbReference type="NCBI Taxonomy" id="1122169"/>
    <lineage>
        <taxon>Bacteria</taxon>
        <taxon>Pseudomonadati</taxon>
        <taxon>Pseudomonadota</taxon>
        <taxon>Gammaproteobacteria</taxon>
        <taxon>Legionellales</taxon>
        <taxon>Legionellaceae</taxon>
        <taxon>Legionella</taxon>
    </lineage>
</organism>
<feature type="transmembrane region" description="Helical" evidence="1">
    <location>
        <begin position="27"/>
        <end position="44"/>
    </location>
</feature>